<dbReference type="AlphaFoldDB" id="A0A1E4RY43"/>
<protein>
    <submittedName>
        <fullName evidence="2">Uncharacterized protein</fullName>
    </submittedName>
</protein>
<keyword evidence="1" id="KW-1133">Transmembrane helix</keyword>
<dbReference type="Proteomes" id="UP000094389">
    <property type="component" value="Unassembled WGS sequence"/>
</dbReference>
<dbReference type="GeneID" id="30991983"/>
<dbReference type="RefSeq" id="XP_020069160.1">
    <property type="nucleotide sequence ID" value="XM_020217587.1"/>
</dbReference>
<accession>A0A1E4RY43</accession>
<feature type="transmembrane region" description="Helical" evidence="1">
    <location>
        <begin position="71"/>
        <end position="91"/>
    </location>
</feature>
<keyword evidence="1" id="KW-0812">Transmembrane</keyword>
<organism evidence="2 3">
    <name type="scientific">Cyberlindnera jadinii (strain ATCC 18201 / CBS 1600 / BCRC 20928 / JCM 3617 / NBRC 0987 / NRRL Y-1542)</name>
    <name type="common">Torula yeast</name>
    <name type="synonym">Candida utilis</name>
    <dbReference type="NCBI Taxonomy" id="983966"/>
    <lineage>
        <taxon>Eukaryota</taxon>
        <taxon>Fungi</taxon>
        <taxon>Dikarya</taxon>
        <taxon>Ascomycota</taxon>
        <taxon>Saccharomycotina</taxon>
        <taxon>Saccharomycetes</taxon>
        <taxon>Phaffomycetales</taxon>
        <taxon>Phaffomycetaceae</taxon>
        <taxon>Cyberlindnera</taxon>
    </lineage>
</organism>
<evidence type="ECO:0000313" key="2">
    <source>
        <dbReference type="EMBL" id="ODV72121.1"/>
    </source>
</evidence>
<dbReference type="EMBL" id="KV453936">
    <property type="protein sequence ID" value="ODV72121.1"/>
    <property type="molecule type" value="Genomic_DNA"/>
</dbReference>
<evidence type="ECO:0000313" key="3">
    <source>
        <dbReference type="Proteomes" id="UP000094389"/>
    </source>
</evidence>
<gene>
    <name evidence="2" type="ORF">CYBJADRAFT_22666</name>
</gene>
<keyword evidence="3" id="KW-1185">Reference proteome</keyword>
<name>A0A1E4RY43_CYBJN</name>
<proteinExistence type="predicted"/>
<sequence>MTVPSASMKFPLLYMFNSNDSALKMELHQRWDGEFFTDARLCTVMQIYSACFSEVVTISGICRRVGVKKTIIIFGVHILKVLYFVNVLWIIQLRNKGVI</sequence>
<reference evidence="2 3" key="1">
    <citation type="journal article" date="2016" name="Proc. Natl. Acad. Sci. U.S.A.">
        <title>Comparative genomics of biotechnologically important yeasts.</title>
        <authorList>
            <person name="Riley R."/>
            <person name="Haridas S."/>
            <person name="Wolfe K.H."/>
            <person name="Lopes M.R."/>
            <person name="Hittinger C.T."/>
            <person name="Goeker M."/>
            <person name="Salamov A.A."/>
            <person name="Wisecaver J.H."/>
            <person name="Long T.M."/>
            <person name="Calvey C.H."/>
            <person name="Aerts A.L."/>
            <person name="Barry K.W."/>
            <person name="Choi C."/>
            <person name="Clum A."/>
            <person name="Coughlan A.Y."/>
            <person name="Deshpande S."/>
            <person name="Douglass A.P."/>
            <person name="Hanson S.J."/>
            <person name="Klenk H.-P."/>
            <person name="LaButti K.M."/>
            <person name="Lapidus A."/>
            <person name="Lindquist E.A."/>
            <person name="Lipzen A.M."/>
            <person name="Meier-Kolthoff J.P."/>
            <person name="Ohm R.A."/>
            <person name="Otillar R.P."/>
            <person name="Pangilinan J.L."/>
            <person name="Peng Y."/>
            <person name="Rokas A."/>
            <person name="Rosa C.A."/>
            <person name="Scheuner C."/>
            <person name="Sibirny A.A."/>
            <person name="Slot J.C."/>
            <person name="Stielow J.B."/>
            <person name="Sun H."/>
            <person name="Kurtzman C.P."/>
            <person name="Blackwell M."/>
            <person name="Grigoriev I.V."/>
            <person name="Jeffries T.W."/>
        </authorList>
    </citation>
    <scope>NUCLEOTIDE SEQUENCE [LARGE SCALE GENOMIC DNA]</scope>
    <source>
        <strain evidence="3">ATCC 18201 / CBS 1600 / BCRC 20928 / JCM 3617 / NBRC 0987 / NRRL Y-1542</strain>
    </source>
</reference>
<evidence type="ECO:0000256" key="1">
    <source>
        <dbReference type="SAM" id="Phobius"/>
    </source>
</evidence>
<keyword evidence="1" id="KW-0472">Membrane</keyword>